<dbReference type="Pfam" id="PF26628">
    <property type="entry name" value="DUF8202"/>
    <property type="match status" value="5"/>
</dbReference>
<name>A0A1M6XPG9_9FLAO</name>
<feature type="domain" description="DUF8202" evidence="2">
    <location>
        <begin position="1988"/>
        <end position="2193"/>
    </location>
</feature>
<protein>
    <recommendedName>
        <fullName evidence="2">DUF8202 domain-containing protein</fullName>
    </recommendedName>
</protein>
<feature type="domain" description="DUF8202" evidence="2">
    <location>
        <begin position="255"/>
        <end position="436"/>
    </location>
</feature>
<proteinExistence type="predicted"/>
<evidence type="ECO:0000313" key="3">
    <source>
        <dbReference type="EMBL" id="SHL07877.1"/>
    </source>
</evidence>
<dbReference type="RefSeq" id="WP_139262628.1">
    <property type="nucleotide sequence ID" value="NZ_FRAV01000011.1"/>
</dbReference>
<dbReference type="OrthoDB" id="2582440at2"/>
<feature type="domain" description="DUF8202" evidence="2">
    <location>
        <begin position="1106"/>
        <end position="1279"/>
    </location>
</feature>
<feature type="transmembrane region" description="Helical" evidence="1">
    <location>
        <begin position="5"/>
        <end position="23"/>
    </location>
</feature>
<evidence type="ECO:0000259" key="2">
    <source>
        <dbReference type="Pfam" id="PF26628"/>
    </source>
</evidence>
<organism evidence="3 4">
    <name type="scientific">Chryseobacterium polytrichastri</name>
    <dbReference type="NCBI Taxonomy" id="1302687"/>
    <lineage>
        <taxon>Bacteria</taxon>
        <taxon>Pseudomonadati</taxon>
        <taxon>Bacteroidota</taxon>
        <taxon>Flavobacteriia</taxon>
        <taxon>Flavobacteriales</taxon>
        <taxon>Weeksellaceae</taxon>
        <taxon>Chryseobacterium group</taxon>
        <taxon>Chryseobacterium</taxon>
    </lineage>
</organism>
<dbReference type="Proteomes" id="UP000184364">
    <property type="component" value="Unassembled WGS sequence"/>
</dbReference>
<keyword evidence="1" id="KW-1133">Transmembrane helix</keyword>
<keyword evidence="4" id="KW-1185">Reference proteome</keyword>
<feature type="domain" description="DUF8202" evidence="2">
    <location>
        <begin position="1529"/>
        <end position="1715"/>
    </location>
</feature>
<accession>A0A1M6XPG9</accession>
<dbReference type="STRING" id="1302687.SAMN05444267_101179"/>
<gene>
    <name evidence="3" type="ORF">SAMN05444267_101179</name>
</gene>
<dbReference type="InterPro" id="IPR058515">
    <property type="entry name" value="DUF8202"/>
</dbReference>
<dbReference type="EMBL" id="FRAV01000011">
    <property type="protein sequence ID" value="SHL07877.1"/>
    <property type="molecule type" value="Genomic_DNA"/>
</dbReference>
<keyword evidence="1" id="KW-0812">Transmembrane</keyword>
<feature type="domain" description="DUF8202" evidence="2">
    <location>
        <begin position="682"/>
        <end position="858"/>
    </location>
</feature>
<reference evidence="4" key="1">
    <citation type="submission" date="2016-11" db="EMBL/GenBank/DDBJ databases">
        <authorList>
            <person name="Varghese N."/>
            <person name="Submissions S."/>
        </authorList>
    </citation>
    <scope>NUCLEOTIDE SEQUENCE [LARGE SCALE GENOMIC DNA]</scope>
    <source>
        <strain evidence="4">DSM 26899</strain>
    </source>
</reference>
<evidence type="ECO:0000256" key="1">
    <source>
        <dbReference type="SAM" id="Phobius"/>
    </source>
</evidence>
<keyword evidence="1" id="KW-0472">Membrane</keyword>
<evidence type="ECO:0000313" key="4">
    <source>
        <dbReference type="Proteomes" id="UP000184364"/>
    </source>
</evidence>
<sequence>MIHEYFLKIISFALICIIVPIFGQSPGGVVPAAWYKADASGTLFSDAGVTSSANNSTVYQWNDAQGNGFNLLQASAGLRPTFSNSTTLANFNPTVTFQSKWMEFQPGTGVNIIDRTNGTLFTAGYMNVLNNCGIFGFDSTMDYPGLHTSNNGLNNLLFFTGGPGYQGVTSNSFQNNFYFTAGANWQNGAGTNASYAAATVSLNGNRTDYSGSQLQNAVLDVNARDIRVGGDTNYGSMNGQVNEMLIFENRLTADEMDRVESYLSIKYGTTYAQGTKDYKSSSSAVVWNASGNTGYNNNIAGIGRDNMSALHQKQSRSINNIQKLIIGNGNSLSDTNALNSNSLTDGQYLIWGDNGLRQNPSVALANPVAPGGGTNYRFASIWKVQNTGSVGTVTIAWPSTGFENLHLVRSTDATIDATDTFVPMTGTTTVNGITYNTATVTLANGNYFTFAAYVHAPGGVLSSLWYRADKGLIPATGAVTTWTDYSAGQVPVIPALSSTTSAPSSVDGIGLNFNFNPGVTFVAANALGNSSVLNAVSSTNYSIYTSTTPVTGSGYDRVVGLNYSTLTGGNKYDSPGIAAVNINMRDNGAGSHINAAVTPVAAQYTQLSNTSIVRNSFTNNQFQRALNGAAVISNMAMTALTTWPDVGIVLGRNANDGGDDNGSGMTMSETIVFDGTLSANDINKVDSYLAIKGGITLDVTNTPNYLSSSSTNVWSGSVNTGYNNNIFGIANDFVSTLHQKQSKSINAGQKLIIGAGSTLANTNALNTNSLANGQFLIVGDNGLKQNLTTPISGITGVNYRFESIWKAQNTGGVGTVRIAWPEGLTAIRLIQSSDAVFDATDTATNMSVNTQIVNGVTYNYADVTLANGQYFTFAGFTQAPGGVVGPDFWVKSDDSGAIATAWKDNSPNADNIPNVGGVTLSPADRSHNFYPYTTGYTASKFFYNSASVMNPLGNVELPNTNTSVFSAVRPTSVNATGRITGIDDDATFAAEPAFSIANGKPRQYEFFATTTSSDFSTAFNVGQSNVFSALANNTIANGGTSSIAGGEKRLGLNGTYESFSGFAAANRFQIYGRNLRIGQAGWDAGGAFAGDIMEIAWYNRTLTGNEQSRVNSYLAVKNGVTLNENYLSTASTVVWDKTGNVGYSNNIFGIAKDDFTALHQKQAGSVNNGQQLVISTTGFANSNASNNIGLANDQQFLMVGDNGLKQSLTVPISGITGVNYRFESIWKAQNTGSVGIVRIAWPAGLESMRLIQSTDTVIDNTDTVTDMSVNTQAVNGVTYNYADVALANGQYFTFAAFAHAPGGVINGLSQWYRADIDATNTGNTTDVTSWKDYFGGTIVTQMPAVALPKYKTGAAAYFNFNPGINFTAITQALGNNTVQTITNTNNDIFTVTKEGMTSAGSPTPHFFSITENNATTTIASWDYTGFWPVSATIERRVVGGGTQFVNSNINFATGIPSIMYNTFTASTLARGLNGAANGATANNTAVGLALGGHVFGDTRFTGSGSDNGGIVGDIGETIIYGGGNITAAERRKVDTYLAIKYGITLGRVATDNYVSSENAAIWNGALNTTYNNNVFGLAKDDISSLHQKVSKSVNAGTILMMATNNDFVSQNIAASRALLSGDQKYFLTGDNTVTATPLVGVTISGNPAQRIQRIWLSQRTSTLGNVYFAANLTAYGTGFAPGNNIRMFVADDAAFTVNVQSIAGTYSGNQWVFNKSFDTDATARYITFGSELQPQVLWVKADKGVNTASGVPADNTQITTWYDQEIVNGAQDGSTPTTDPGELGEVLLPTLPFYKYNTTDNFNFNPVVNFSNTGRGNAVQFTTPTLGSQTIISVFKAAGFGSSFYNNMLLYGGDVSNPSAGDPAPLRADMSFGVSAGSFLSFGGGSAGDYSYLGNLGLQTQTSIGTLKRNRIGDEEIYYSTYGNGSNDILNQNADPTNTRTGEGRLLSGLVRIGKHFSATTTLNAPDGRLDGSYAELIVYDKVLSDSERAIVESYLAVKYGITLTGGTDQLGGTLGNLNYPYVSSAGTVIRASDLTYKYDVFGLGRDDYYGLNQRISKSNNAGDILTVSMNNDFTSLNLNAARTTIDGDQEFMLFANNKGSGSAVVEQTTELPANVGRRLDREWKVAQANTDGTDISNISLKFNLAGVTLTGANATNVMLLVDSDGDGDFTTGAVQVIPASTYTAGSAVSFNNIVLTGGQVFTLGIAQGLCYKPGAVAGAGNPSLPGKIGITSLTRTTAESTTDNWPAVRTGAWMVLEAKTKGFVVNRLTFNASGNPVGIPPANFVEGMLLYDTTNKCLKMYTSQDGGTSFAWYCVATQTCPD</sequence>